<reference evidence="2 3" key="1">
    <citation type="submission" date="2016-08" db="EMBL/GenBank/DDBJ databases">
        <authorList>
            <person name="Seilhamer J.J."/>
        </authorList>
    </citation>
    <scope>NUCLEOTIDE SEQUENCE [LARGE SCALE GENOMIC DNA]</scope>
    <source>
        <strain evidence="2 3">PH27A</strain>
    </source>
</reference>
<dbReference type="InterPro" id="IPR036513">
    <property type="entry name" value="STAS_dom_sf"/>
</dbReference>
<keyword evidence="3" id="KW-1185">Reference proteome</keyword>
<dbReference type="OrthoDB" id="6199405at2"/>
<dbReference type="PROSITE" id="PS50801">
    <property type="entry name" value="STAS"/>
    <property type="match status" value="1"/>
</dbReference>
<organism evidence="2 3">
    <name type="scientific">Terasakiispira papahanaumokuakeensis</name>
    <dbReference type="NCBI Taxonomy" id="197479"/>
    <lineage>
        <taxon>Bacteria</taxon>
        <taxon>Pseudomonadati</taxon>
        <taxon>Pseudomonadota</taxon>
        <taxon>Gammaproteobacteria</taxon>
        <taxon>Oceanospirillales</taxon>
        <taxon>Terasakiispira</taxon>
    </lineage>
</organism>
<comment type="caution">
    <text evidence="2">The sequence shown here is derived from an EMBL/GenBank/DDBJ whole genome shotgun (WGS) entry which is preliminary data.</text>
</comment>
<evidence type="ECO:0000313" key="2">
    <source>
        <dbReference type="EMBL" id="ODC03280.1"/>
    </source>
</evidence>
<dbReference type="Proteomes" id="UP000094291">
    <property type="component" value="Unassembled WGS sequence"/>
</dbReference>
<dbReference type="SUPFAM" id="SSF52091">
    <property type="entry name" value="SpoIIaa-like"/>
    <property type="match status" value="1"/>
</dbReference>
<proteinExistence type="predicted"/>
<dbReference type="PANTHER" id="PTHR35849">
    <property type="entry name" value="BLR2341 PROTEIN"/>
    <property type="match status" value="1"/>
</dbReference>
<protein>
    <recommendedName>
        <fullName evidence="1">STAS domain-containing protein</fullName>
    </recommendedName>
</protein>
<dbReference type="STRING" id="197479.BFW38_06705"/>
<dbReference type="CDD" id="cd07043">
    <property type="entry name" value="STAS_anti-anti-sigma_factors"/>
    <property type="match status" value="1"/>
</dbReference>
<evidence type="ECO:0000313" key="3">
    <source>
        <dbReference type="Proteomes" id="UP000094291"/>
    </source>
</evidence>
<feature type="domain" description="STAS" evidence="1">
    <location>
        <begin position="37"/>
        <end position="99"/>
    </location>
</feature>
<dbReference type="InterPro" id="IPR002645">
    <property type="entry name" value="STAS_dom"/>
</dbReference>
<dbReference type="Gene3D" id="3.30.750.24">
    <property type="entry name" value="STAS domain"/>
    <property type="match status" value="1"/>
</dbReference>
<dbReference type="EMBL" id="MDTQ01000001">
    <property type="protein sequence ID" value="ODC03280.1"/>
    <property type="molecule type" value="Genomic_DNA"/>
</dbReference>
<name>A0A1E2V8E7_9GAMM</name>
<dbReference type="RefSeq" id="WP_068997696.1">
    <property type="nucleotide sequence ID" value="NZ_MDTQ01000001.1"/>
</dbReference>
<dbReference type="Pfam" id="PF13466">
    <property type="entry name" value="STAS_2"/>
    <property type="match status" value="1"/>
</dbReference>
<sequence>MDDHPTWVIPGNLTIYDVKSYEQQCPLLEQPNSIWRLSMQATQEIDSAGIQWLLSLLRRLEASGGGLRLIDVSENILPVFALMGLNRTLSLNDAYPDIS</sequence>
<dbReference type="InterPro" id="IPR052746">
    <property type="entry name" value="MlaB_ABC_Transporter"/>
</dbReference>
<evidence type="ECO:0000259" key="1">
    <source>
        <dbReference type="PROSITE" id="PS50801"/>
    </source>
</evidence>
<accession>A0A1E2V8E7</accession>
<dbReference type="InterPro" id="IPR058548">
    <property type="entry name" value="MlaB-like_STAS"/>
</dbReference>
<dbReference type="PANTHER" id="PTHR35849:SF2">
    <property type="entry name" value="BLR2341 PROTEIN"/>
    <property type="match status" value="1"/>
</dbReference>
<gene>
    <name evidence="2" type="ORF">BFW38_06705</name>
</gene>
<dbReference type="AlphaFoldDB" id="A0A1E2V8E7"/>